<evidence type="ECO:0000256" key="9">
    <source>
        <dbReference type="PIRSR" id="PIRSR601273-2"/>
    </source>
</evidence>
<proteinExistence type="inferred from homology"/>
<evidence type="ECO:0000256" key="3">
    <source>
        <dbReference type="ARBA" id="ARBA00011995"/>
    </source>
</evidence>
<dbReference type="InterPro" id="IPR036951">
    <property type="entry name" value="ArAA_hydroxylase_sf"/>
</dbReference>
<dbReference type="GO" id="GO:0016787">
    <property type="term" value="F:hydrolase activity"/>
    <property type="evidence" value="ECO:0007669"/>
    <property type="project" value="UniProtKB-KW"/>
</dbReference>
<dbReference type="InterPro" id="IPR029058">
    <property type="entry name" value="AB_hydrolase_fold"/>
</dbReference>
<gene>
    <name evidence="12" type="ORF">AGERDE_LOCUS5055</name>
</gene>
<sequence length="704" mass="80256">MSTASNTPVLHKCGPEASIIAPFRTTLLFSITDRVGVLDECLAAIKILNISLKRIESRPSKTPGWDYDFFIDFDAESRDQLKNVVSELQKVAKQVQIVSSDTSEAAELHVPWFPRKKADLDTFADKVLEMGEELTSDHPGAKDTAYRARRAEITRIAKTHRHGQPIPRIDYTKEEVETWATVFRNLVKLFPTHACREHQYVFPLLVENCRYREDNIPQLEDISRFLKDCTGFTLRPVMGLLTSRDFLNGLAFRVFHSTQYIRHHSKPLYTPEPDICHELLGHANFADFSQEIGLASLGASDNDIEKLATIYWFTVEFGLCRQDGEIRAYGAGLLSSFGELEYALTDKPEKKPFEPSKTAVQKYIVTEYQKLYFVADSFKDAQQKIRDYAKTLTRSFSVRYNPYTETVEVLDDKRTYSEHANHHNQTTETKGEEDTVKLAFLEYEPPRLHAPHESLPLVILHGLFGSKQNWKSLAKAFAQRLNTRVFTLDLRNHGESPHSPVHTYEAMSKDVTEFLHEHKLRKTVIIGHSMGGKVAMTMALLQVPHIEKLVVVDCAPTKYRLSLDFATYIAAMKKIETVVVSKQSLADEILREVEPDIAIRQFLLTNLKRNPDTGIYKFRIPLDLLDDSLEELGGFPFDSAHHTFHKPTLFVAGTKSNYVKPKVHPTIRTLFPEAVIVDIEAGHWVHAEKPQAFLTIVSNFVKDK</sequence>
<dbReference type="FunFam" id="3.40.50.1820:FF:000039">
    <property type="entry name" value="Esterase ybfF"/>
    <property type="match status" value="1"/>
</dbReference>
<dbReference type="Gene3D" id="3.40.50.1820">
    <property type="entry name" value="alpha/beta hydrolase"/>
    <property type="match status" value="1"/>
</dbReference>
<dbReference type="Proteomes" id="UP000789831">
    <property type="component" value="Unassembled WGS sequence"/>
</dbReference>
<evidence type="ECO:0000259" key="11">
    <source>
        <dbReference type="PROSITE" id="PS51671"/>
    </source>
</evidence>
<evidence type="ECO:0000256" key="5">
    <source>
        <dbReference type="ARBA" id="ARBA00022801"/>
    </source>
</evidence>
<evidence type="ECO:0000256" key="8">
    <source>
        <dbReference type="ARBA" id="ARBA00023033"/>
    </source>
</evidence>
<feature type="binding site" evidence="9">
    <location>
        <position position="282"/>
    </location>
    <ligand>
        <name>Fe cation</name>
        <dbReference type="ChEBI" id="CHEBI:24875"/>
    </ligand>
</feature>
<dbReference type="PROSITE" id="PS51410">
    <property type="entry name" value="BH4_AAA_HYDROXYL_2"/>
    <property type="match status" value="1"/>
</dbReference>
<dbReference type="Pfam" id="PF00561">
    <property type="entry name" value="Abhydrolase_1"/>
    <property type="match status" value="1"/>
</dbReference>
<comment type="similarity">
    <text evidence="2">Belongs to the biopterin-dependent aromatic amino acid hydroxylase family.</text>
</comment>
<dbReference type="AlphaFoldDB" id="A0A9N9F868"/>
<dbReference type="InterPro" id="IPR036329">
    <property type="entry name" value="Aro-AA_hydroxylase_C_sf"/>
</dbReference>
<evidence type="ECO:0000256" key="7">
    <source>
        <dbReference type="ARBA" id="ARBA00023004"/>
    </source>
</evidence>
<feature type="binding site" evidence="9">
    <location>
        <position position="277"/>
    </location>
    <ligand>
        <name>Fe cation</name>
        <dbReference type="ChEBI" id="CHEBI:24875"/>
    </ligand>
</feature>
<protein>
    <recommendedName>
        <fullName evidence="3">phenylalanine 4-monooxygenase</fullName>
        <ecNumber evidence="3">1.14.16.1</ecNumber>
    </recommendedName>
</protein>
<dbReference type="PRINTS" id="PR00372">
    <property type="entry name" value="FYWHYDRXLASE"/>
</dbReference>
<comment type="caution">
    <text evidence="12">The sequence shown here is derived from an EMBL/GenBank/DDBJ whole genome shotgun (WGS) entry which is preliminary data.</text>
</comment>
<keyword evidence="4 9" id="KW-0479">Metal-binding</keyword>
<dbReference type="PROSITE" id="PS51671">
    <property type="entry name" value="ACT"/>
    <property type="match status" value="1"/>
</dbReference>
<keyword evidence="6" id="KW-0560">Oxidoreductase</keyword>
<dbReference type="SUPFAM" id="SSF55021">
    <property type="entry name" value="ACT-like"/>
    <property type="match status" value="1"/>
</dbReference>
<dbReference type="SUPFAM" id="SSF53474">
    <property type="entry name" value="alpha/beta-Hydrolases"/>
    <property type="match status" value="1"/>
</dbReference>
<dbReference type="InterPro" id="IPR002912">
    <property type="entry name" value="ACT_dom"/>
</dbReference>
<evidence type="ECO:0000256" key="2">
    <source>
        <dbReference type="ARBA" id="ARBA00009712"/>
    </source>
</evidence>
<evidence type="ECO:0000313" key="12">
    <source>
        <dbReference type="EMBL" id="CAG8517407.1"/>
    </source>
</evidence>
<keyword evidence="7 9" id="KW-0408">Iron</keyword>
<dbReference type="InterPro" id="IPR045865">
    <property type="entry name" value="ACT-like_dom_sf"/>
</dbReference>
<dbReference type="PANTHER" id="PTHR11473">
    <property type="entry name" value="AROMATIC AMINO ACID HYDROXYLASE"/>
    <property type="match status" value="1"/>
</dbReference>
<evidence type="ECO:0000313" key="13">
    <source>
        <dbReference type="Proteomes" id="UP000789831"/>
    </source>
</evidence>
<dbReference type="EMBL" id="CAJVPL010000643">
    <property type="protein sequence ID" value="CAG8517407.1"/>
    <property type="molecule type" value="Genomic_DNA"/>
</dbReference>
<evidence type="ECO:0000256" key="6">
    <source>
        <dbReference type="ARBA" id="ARBA00023002"/>
    </source>
</evidence>
<dbReference type="Pfam" id="PF00351">
    <property type="entry name" value="Biopterin_H"/>
    <property type="match status" value="1"/>
</dbReference>
<dbReference type="PANTHER" id="PTHR11473:SF24">
    <property type="entry name" value="PHENYLALANINE-4-HYDROXYLASE"/>
    <property type="match status" value="1"/>
</dbReference>
<comment type="cofactor">
    <cofactor evidence="1 9">
        <name>Fe(2+)</name>
        <dbReference type="ChEBI" id="CHEBI:29033"/>
    </cofactor>
</comment>
<evidence type="ECO:0000256" key="1">
    <source>
        <dbReference type="ARBA" id="ARBA00001954"/>
    </source>
</evidence>
<dbReference type="GO" id="GO:0005506">
    <property type="term" value="F:iron ion binding"/>
    <property type="evidence" value="ECO:0007669"/>
    <property type="project" value="InterPro"/>
</dbReference>
<keyword evidence="8" id="KW-0503">Monooxygenase</keyword>
<organism evidence="12 13">
    <name type="scientific">Ambispora gerdemannii</name>
    <dbReference type="NCBI Taxonomy" id="144530"/>
    <lineage>
        <taxon>Eukaryota</taxon>
        <taxon>Fungi</taxon>
        <taxon>Fungi incertae sedis</taxon>
        <taxon>Mucoromycota</taxon>
        <taxon>Glomeromycotina</taxon>
        <taxon>Glomeromycetes</taxon>
        <taxon>Archaeosporales</taxon>
        <taxon>Ambisporaceae</taxon>
        <taxon>Ambispora</taxon>
    </lineage>
</organism>
<name>A0A9N9F868_9GLOM</name>
<feature type="binding site" evidence="9">
    <location>
        <position position="316"/>
    </location>
    <ligand>
        <name>Fe cation</name>
        <dbReference type="ChEBI" id="CHEBI:24875"/>
    </ligand>
</feature>
<evidence type="ECO:0000256" key="4">
    <source>
        <dbReference type="ARBA" id="ARBA00022723"/>
    </source>
</evidence>
<dbReference type="InterPro" id="IPR000073">
    <property type="entry name" value="AB_hydrolase_1"/>
</dbReference>
<dbReference type="SUPFAM" id="SSF56534">
    <property type="entry name" value="Aromatic aminoacid monoxygenases, catalytic and oligomerization domains"/>
    <property type="match status" value="1"/>
</dbReference>
<dbReference type="InterPro" id="IPR019774">
    <property type="entry name" value="Aromatic-AA_hydroxylase_C"/>
</dbReference>
<dbReference type="EC" id="1.14.16.1" evidence="3"/>
<keyword evidence="5" id="KW-0378">Hydrolase</keyword>
<dbReference type="OrthoDB" id="983542at2759"/>
<keyword evidence="13" id="KW-1185">Reference proteome</keyword>
<reference evidence="12" key="1">
    <citation type="submission" date="2021-06" db="EMBL/GenBank/DDBJ databases">
        <authorList>
            <person name="Kallberg Y."/>
            <person name="Tangrot J."/>
            <person name="Rosling A."/>
        </authorList>
    </citation>
    <scope>NUCLEOTIDE SEQUENCE</scope>
    <source>
        <strain evidence="12">MT106</strain>
    </source>
</reference>
<accession>A0A9N9F868</accession>
<feature type="domain" description="ACT" evidence="11">
    <location>
        <begin position="26"/>
        <end position="103"/>
    </location>
</feature>
<dbReference type="CDD" id="cd04880">
    <property type="entry name" value="ACT_AAAH-PDT-like"/>
    <property type="match status" value="1"/>
</dbReference>
<dbReference type="GO" id="GO:0004505">
    <property type="term" value="F:phenylalanine 4-monooxygenase activity"/>
    <property type="evidence" value="ECO:0007669"/>
    <property type="project" value="UniProtKB-EC"/>
</dbReference>
<dbReference type="Gene3D" id="1.10.800.10">
    <property type="entry name" value="Aromatic amino acid hydroxylase"/>
    <property type="match status" value="1"/>
</dbReference>
<dbReference type="InterPro" id="IPR001273">
    <property type="entry name" value="ArAA_hydroxylase"/>
</dbReference>
<feature type="domain" description="Biopterin-dependent aromatic amino acid hydroxylase family profile" evidence="10">
    <location>
        <begin position="98"/>
        <end position="438"/>
    </location>
</feature>
<evidence type="ECO:0000259" key="10">
    <source>
        <dbReference type="PROSITE" id="PS51410"/>
    </source>
</evidence>